<dbReference type="Proteomes" id="UP000050949">
    <property type="component" value="Unassembled WGS sequence"/>
</dbReference>
<organism evidence="2 3">
    <name type="scientific">Schleiferilactobacillus harbinensis DSM 16991</name>
    <dbReference type="NCBI Taxonomy" id="1122147"/>
    <lineage>
        <taxon>Bacteria</taxon>
        <taxon>Bacillati</taxon>
        <taxon>Bacillota</taxon>
        <taxon>Bacilli</taxon>
        <taxon>Lactobacillales</taxon>
        <taxon>Lactobacillaceae</taxon>
        <taxon>Schleiferilactobacillus</taxon>
    </lineage>
</organism>
<gene>
    <name evidence="2" type="ORF">FC91_GL001501</name>
</gene>
<proteinExistence type="predicted"/>
<evidence type="ECO:0000313" key="3">
    <source>
        <dbReference type="Proteomes" id="UP000050949"/>
    </source>
</evidence>
<feature type="transmembrane region" description="Helical" evidence="1">
    <location>
        <begin position="76"/>
        <end position="97"/>
    </location>
</feature>
<feature type="transmembrane region" description="Helical" evidence="1">
    <location>
        <begin position="48"/>
        <end position="64"/>
    </location>
</feature>
<dbReference type="EMBL" id="AZFW01000146">
    <property type="protein sequence ID" value="KRM24104.1"/>
    <property type="molecule type" value="Genomic_DNA"/>
</dbReference>
<dbReference type="PATRIC" id="fig|1122147.4.peg.1556"/>
<name>A0A0R1X1D4_9LACO</name>
<accession>A0A0R1X1D4</accession>
<evidence type="ECO:0000313" key="2">
    <source>
        <dbReference type="EMBL" id="KRM24104.1"/>
    </source>
</evidence>
<evidence type="ECO:0000256" key="1">
    <source>
        <dbReference type="SAM" id="Phobius"/>
    </source>
</evidence>
<keyword evidence="1" id="KW-0812">Transmembrane</keyword>
<keyword evidence="1" id="KW-0472">Membrane</keyword>
<keyword evidence="1" id="KW-1133">Transmembrane helix</keyword>
<dbReference type="RefSeq" id="WP_027828487.1">
    <property type="nucleotide sequence ID" value="NZ_AUEH01000020.1"/>
</dbReference>
<comment type="caution">
    <text evidence="2">The sequence shown here is derived from an EMBL/GenBank/DDBJ whole genome shotgun (WGS) entry which is preliminary data.</text>
</comment>
<protein>
    <submittedName>
        <fullName evidence="2">Uncharacterized protein</fullName>
    </submittedName>
</protein>
<feature type="transmembrane region" description="Helical" evidence="1">
    <location>
        <begin position="12"/>
        <end position="28"/>
    </location>
</feature>
<sequence>MTNHKLGRGSLAFPFLLIFMAFNMVHLVYPQKTTLGLLLLPNEALEEVVSLLLLGGAIYLAWRYRDDLFTGVTRWLLKALGVIMLGIVVIILLGEIFRDFYMIRYQKRSCRQKSA</sequence>
<dbReference type="AlphaFoldDB" id="A0A0R1X1D4"/>
<reference evidence="2 3" key="1">
    <citation type="journal article" date="2015" name="Genome Announc.">
        <title>Expanding the biotechnology potential of lactobacilli through comparative genomics of 213 strains and associated genera.</title>
        <authorList>
            <person name="Sun Z."/>
            <person name="Harris H.M."/>
            <person name="McCann A."/>
            <person name="Guo C."/>
            <person name="Argimon S."/>
            <person name="Zhang W."/>
            <person name="Yang X."/>
            <person name="Jeffery I.B."/>
            <person name="Cooney J.C."/>
            <person name="Kagawa T.F."/>
            <person name="Liu W."/>
            <person name="Song Y."/>
            <person name="Salvetti E."/>
            <person name="Wrobel A."/>
            <person name="Rasinkangas P."/>
            <person name="Parkhill J."/>
            <person name="Rea M.C."/>
            <person name="O'Sullivan O."/>
            <person name="Ritari J."/>
            <person name="Douillard F.P."/>
            <person name="Paul Ross R."/>
            <person name="Yang R."/>
            <person name="Briner A.E."/>
            <person name="Felis G.E."/>
            <person name="de Vos W.M."/>
            <person name="Barrangou R."/>
            <person name="Klaenhammer T.R."/>
            <person name="Caufield P.W."/>
            <person name="Cui Y."/>
            <person name="Zhang H."/>
            <person name="O'Toole P.W."/>
        </authorList>
    </citation>
    <scope>NUCLEOTIDE SEQUENCE [LARGE SCALE GENOMIC DNA]</scope>
    <source>
        <strain evidence="2 3">DSM 16991</strain>
    </source>
</reference>